<dbReference type="EMBL" id="OZ034837">
    <property type="protein sequence ID" value="CAL1678234.1"/>
    <property type="molecule type" value="Genomic_DNA"/>
</dbReference>
<evidence type="ECO:0000313" key="1">
    <source>
        <dbReference type="EMBL" id="CAL1678234.1"/>
    </source>
</evidence>
<protein>
    <submittedName>
        <fullName evidence="1">Uncharacterized protein</fullName>
    </submittedName>
</protein>
<accession>A0AAV2NDX6</accession>
<name>A0AAV2NDX6_9HYME</name>
<keyword evidence="2" id="KW-1185">Reference proteome</keyword>
<evidence type="ECO:0000313" key="2">
    <source>
        <dbReference type="Proteomes" id="UP001497644"/>
    </source>
</evidence>
<reference evidence="1" key="1">
    <citation type="submission" date="2024-04" db="EMBL/GenBank/DDBJ databases">
        <authorList>
            <consortium name="Molecular Ecology Group"/>
        </authorList>
    </citation>
    <scope>NUCLEOTIDE SEQUENCE</scope>
</reference>
<organism evidence="1 2">
    <name type="scientific">Lasius platythorax</name>
    <dbReference type="NCBI Taxonomy" id="488582"/>
    <lineage>
        <taxon>Eukaryota</taxon>
        <taxon>Metazoa</taxon>
        <taxon>Ecdysozoa</taxon>
        <taxon>Arthropoda</taxon>
        <taxon>Hexapoda</taxon>
        <taxon>Insecta</taxon>
        <taxon>Pterygota</taxon>
        <taxon>Neoptera</taxon>
        <taxon>Endopterygota</taxon>
        <taxon>Hymenoptera</taxon>
        <taxon>Apocrita</taxon>
        <taxon>Aculeata</taxon>
        <taxon>Formicoidea</taxon>
        <taxon>Formicidae</taxon>
        <taxon>Formicinae</taxon>
        <taxon>Lasius</taxon>
        <taxon>Lasius</taxon>
    </lineage>
</organism>
<dbReference type="PANTHER" id="PTHR11439:SF483">
    <property type="entry name" value="PEPTIDE SYNTHASE GLIP-LIKE, PUTATIVE (AFU_ORTHOLOGUE AFUA_3G12920)-RELATED"/>
    <property type="match status" value="1"/>
</dbReference>
<proteinExistence type="predicted"/>
<dbReference type="Proteomes" id="UP001497644">
    <property type="component" value="Chromosome 14"/>
</dbReference>
<sequence length="106" mass="11779">MNEAHPVAIPVNHQDLSLETPSNQSEIVNAPYKEAVGSSLYLTMVYRPDIAYAETIDYGIKFKKNQNLELRAYSDADFAGDKAIRRSTTSYVILLGNTAIAWGVQK</sequence>
<dbReference type="PANTHER" id="PTHR11439">
    <property type="entry name" value="GAG-POL-RELATED RETROTRANSPOSON"/>
    <property type="match status" value="1"/>
</dbReference>
<dbReference type="AlphaFoldDB" id="A0AAV2NDX6"/>
<gene>
    <name evidence="1" type="ORF">LPLAT_LOCUS4129</name>
</gene>